<evidence type="ECO:0000259" key="4">
    <source>
        <dbReference type="PROSITE" id="PS50887"/>
    </source>
</evidence>
<gene>
    <name evidence="5" type="primary">gmr</name>
    <name evidence="5" type="ORF">BN997_00857</name>
</gene>
<dbReference type="Proteomes" id="UP000040453">
    <property type="component" value="Unassembled WGS sequence"/>
</dbReference>
<proteinExistence type="predicted"/>
<dbReference type="InterPro" id="IPR000160">
    <property type="entry name" value="GGDEF_dom"/>
</dbReference>
<dbReference type="PANTHER" id="PTHR44757">
    <property type="entry name" value="DIGUANYLATE CYCLASE DGCP"/>
    <property type="match status" value="1"/>
</dbReference>
<dbReference type="SMART" id="SM00052">
    <property type="entry name" value="EAL"/>
    <property type="match status" value="1"/>
</dbReference>
<dbReference type="EMBL" id="CDGG01000001">
    <property type="protein sequence ID" value="CEI81041.1"/>
    <property type="molecule type" value="Genomic_DNA"/>
</dbReference>
<dbReference type="STRING" id="545501.BN997_00857"/>
<feature type="domain" description="EAL" evidence="3">
    <location>
        <begin position="412"/>
        <end position="667"/>
    </location>
</feature>
<dbReference type="Gene3D" id="3.30.70.270">
    <property type="match status" value="1"/>
</dbReference>
<dbReference type="Gene3D" id="3.20.20.450">
    <property type="entry name" value="EAL domain"/>
    <property type="match status" value="1"/>
</dbReference>
<dbReference type="RefSeq" id="WP_052484904.1">
    <property type="nucleotide sequence ID" value="NZ_CDGG01000001.1"/>
</dbReference>
<dbReference type="Pfam" id="PF00990">
    <property type="entry name" value="GGDEF"/>
    <property type="match status" value="1"/>
</dbReference>
<dbReference type="AlphaFoldDB" id="A0A0A1MPN7"/>
<dbReference type="InterPro" id="IPR052155">
    <property type="entry name" value="Biofilm_reg_signaling"/>
</dbReference>
<dbReference type="InterPro" id="IPR013655">
    <property type="entry name" value="PAS_fold_3"/>
</dbReference>
<dbReference type="NCBIfam" id="TIGR00254">
    <property type="entry name" value="GGDEF"/>
    <property type="match status" value="1"/>
</dbReference>
<dbReference type="CDD" id="cd01948">
    <property type="entry name" value="EAL"/>
    <property type="match status" value="1"/>
</dbReference>
<dbReference type="InterPro" id="IPR035919">
    <property type="entry name" value="EAL_sf"/>
</dbReference>
<dbReference type="SMART" id="SM00267">
    <property type="entry name" value="GGDEF"/>
    <property type="match status" value="1"/>
</dbReference>
<evidence type="ECO:0000313" key="6">
    <source>
        <dbReference type="Proteomes" id="UP000040453"/>
    </source>
</evidence>
<feature type="domain" description="GGDEF" evidence="4">
    <location>
        <begin position="270"/>
        <end position="403"/>
    </location>
</feature>
<feature type="domain" description="PAS" evidence="1">
    <location>
        <begin position="114"/>
        <end position="159"/>
    </location>
</feature>
<feature type="domain" description="PAC" evidence="2">
    <location>
        <begin position="186"/>
        <end position="238"/>
    </location>
</feature>
<dbReference type="Pfam" id="PF08447">
    <property type="entry name" value="PAS_3"/>
    <property type="match status" value="1"/>
</dbReference>
<dbReference type="PROSITE" id="PS50112">
    <property type="entry name" value="PAS"/>
    <property type="match status" value="1"/>
</dbReference>
<dbReference type="PROSITE" id="PS50883">
    <property type="entry name" value="EAL"/>
    <property type="match status" value="1"/>
</dbReference>
<dbReference type="InterPro" id="IPR029787">
    <property type="entry name" value="Nucleotide_cyclase"/>
</dbReference>
<dbReference type="SUPFAM" id="SSF141868">
    <property type="entry name" value="EAL domain-like"/>
    <property type="match status" value="1"/>
</dbReference>
<organism evidence="5 6">
    <name type="scientific">Oceanobacillus oncorhynchi</name>
    <dbReference type="NCBI Taxonomy" id="545501"/>
    <lineage>
        <taxon>Bacteria</taxon>
        <taxon>Bacillati</taxon>
        <taxon>Bacillota</taxon>
        <taxon>Bacilli</taxon>
        <taxon>Bacillales</taxon>
        <taxon>Bacillaceae</taxon>
        <taxon>Oceanobacillus</taxon>
    </lineage>
</organism>
<reference evidence="5 6" key="1">
    <citation type="submission" date="2014-11" db="EMBL/GenBank/DDBJ databases">
        <authorList>
            <person name="Urmite Genomes Urmite Genomes"/>
        </authorList>
    </citation>
    <scope>NUCLEOTIDE SEQUENCE [LARGE SCALE GENOMIC DNA]</scope>
    <source>
        <strain evidence="5 6">Oc5</strain>
    </source>
</reference>
<dbReference type="InterPro" id="IPR001610">
    <property type="entry name" value="PAC"/>
</dbReference>
<dbReference type="InterPro" id="IPR000700">
    <property type="entry name" value="PAS-assoc_C"/>
</dbReference>
<dbReference type="PROSITE" id="PS50887">
    <property type="entry name" value="GGDEF"/>
    <property type="match status" value="1"/>
</dbReference>
<dbReference type="SUPFAM" id="SSF55785">
    <property type="entry name" value="PYP-like sensor domain (PAS domain)"/>
    <property type="match status" value="1"/>
</dbReference>
<protein>
    <submittedName>
        <fullName evidence="5">Cyclic di-GMP phosphodiesterase Gmr</fullName>
    </submittedName>
</protein>
<evidence type="ECO:0000259" key="3">
    <source>
        <dbReference type="PROSITE" id="PS50883"/>
    </source>
</evidence>
<dbReference type="InterPro" id="IPR043128">
    <property type="entry name" value="Rev_trsase/Diguanyl_cyclase"/>
</dbReference>
<accession>A0A0A1MPN7</accession>
<name>A0A0A1MPN7_9BACI</name>
<evidence type="ECO:0000259" key="1">
    <source>
        <dbReference type="PROSITE" id="PS50112"/>
    </source>
</evidence>
<dbReference type="SMART" id="SM00086">
    <property type="entry name" value="PAC"/>
    <property type="match status" value="1"/>
</dbReference>
<dbReference type="CDD" id="cd00130">
    <property type="entry name" value="PAS"/>
    <property type="match status" value="1"/>
</dbReference>
<dbReference type="CDD" id="cd01949">
    <property type="entry name" value="GGDEF"/>
    <property type="match status" value="1"/>
</dbReference>
<dbReference type="PROSITE" id="PS50113">
    <property type="entry name" value="PAC"/>
    <property type="match status" value="1"/>
</dbReference>
<dbReference type="Pfam" id="PF00563">
    <property type="entry name" value="EAL"/>
    <property type="match status" value="1"/>
</dbReference>
<evidence type="ECO:0000313" key="5">
    <source>
        <dbReference type="EMBL" id="CEI81041.1"/>
    </source>
</evidence>
<sequence>MAQAVFKIRNKKIYFTELLSWDVLNESKDIISGEDYDNILSHYIGPHVALEFSKLVDDEEEQIHFNATVNRKNGEMVLLSIFGYQIQSEDGVEVFGIISDDREANNQLMKALKELSDIKHALDQSVILAITDRQGKIIHANNLFSEISGYSHDELIGNTHQLINSGYHSREFFKEMWRTIGFGGVWKGEIRNRAKDGSFYWVDTTIVPVKNEKGKPVQYIAMRYDITDKKENQEKIRMMAFYDHLTGLKNRRKFDENLIQKIAYAKENQERFGIMFVDLDGFKYVNDTLGHIIGDELLIAVARRLEEIVGKNGVVARLSGDEFAILIDFITSPRDMQRYAESIITNFKEPFAIEGYQLSTTASIGISTYPEAGSDAPTMMKHADLAMYRVKGLSKNDYRFFDREMRISNQRAFQIKNDLRIGLDNNQFYLVYQPKVSPGKKDIVTSYEALIRWQHPEFQEVSPGEFIPLAEELGMINEIGDWVLENVCRQLKAWKTNGYDLLPVSINLSSSQFLQADFVDKFWSVLHAYQVDPAWIQIEITESLFIDNEKYVQQILKIMKENGIKIALDDFGTGYSSLAYLQKLDLDILKIDRSLISGISHLSIKRKIATTIVQLGKSMGMKVVAEGVETKEELDILRNHDIDEIQGYYYSKPLAIQEMSEVLKTKKLGKS</sequence>
<keyword evidence="6" id="KW-1185">Reference proteome</keyword>
<dbReference type="NCBIfam" id="TIGR00229">
    <property type="entry name" value="sensory_box"/>
    <property type="match status" value="1"/>
</dbReference>
<dbReference type="PANTHER" id="PTHR44757:SF2">
    <property type="entry name" value="BIOFILM ARCHITECTURE MAINTENANCE PROTEIN MBAA"/>
    <property type="match status" value="1"/>
</dbReference>
<dbReference type="InterPro" id="IPR001633">
    <property type="entry name" value="EAL_dom"/>
</dbReference>
<dbReference type="InterPro" id="IPR000014">
    <property type="entry name" value="PAS"/>
</dbReference>
<dbReference type="SUPFAM" id="SSF55073">
    <property type="entry name" value="Nucleotide cyclase"/>
    <property type="match status" value="1"/>
</dbReference>
<evidence type="ECO:0000259" key="2">
    <source>
        <dbReference type="PROSITE" id="PS50113"/>
    </source>
</evidence>
<dbReference type="Gene3D" id="3.30.450.20">
    <property type="entry name" value="PAS domain"/>
    <property type="match status" value="1"/>
</dbReference>
<dbReference type="InterPro" id="IPR035965">
    <property type="entry name" value="PAS-like_dom_sf"/>
</dbReference>